<dbReference type="NCBIfam" id="NF007280">
    <property type="entry name" value="PRK09739.1"/>
    <property type="match status" value="1"/>
</dbReference>
<reference evidence="4 5" key="1">
    <citation type="submission" date="2019-07" db="EMBL/GenBank/DDBJ databases">
        <title>Whole genome shotgun sequence of Aneurinibacillus danicus NBRC 102444.</title>
        <authorList>
            <person name="Hosoyama A."/>
            <person name="Uohara A."/>
            <person name="Ohji S."/>
            <person name="Ichikawa N."/>
        </authorList>
    </citation>
    <scope>NUCLEOTIDE SEQUENCE [LARGE SCALE GENOMIC DNA]</scope>
    <source>
        <strain evidence="4 5">NBRC 102444</strain>
    </source>
</reference>
<dbReference type="OrthoDB" id="9798454at2"/>
<dbReference type="Gene3D" id="3.40.50.360">
    <property type="match status" value="1"/>
</dbReference>
<dbReference type="Pfam" id="PF02525">
    <property type="entry name" value="Flavodoxin_2"/>
    <property type="match status" value="1"/>
</dbReference>
<dbReference type="EMBL" id="BJXX01000240">
    <property type="protein sequence ID" value="GEN36826.1"/>
    <property type="molecule type" value="Genomic_DNA"/>
</dbReference>
<organism evidence="4 5">
    <name type="scientific">Aneurinibacillus danicus</name>
    <dbReference type="NCBI Taxonomy" id="267746"/>
    <lineage>
        <taxon>Bacteria</taxon>
        <taxon>Bacillati</taxon>
        <taxon>Bacillota</taxon>
        <taxon>Bacilli</taxon>
        <taxon>Bacillales</taxon>
        <taxon>Paenibacillaceae</taxon>
        <taxon>Aneurinibacillus group</taxon>
        <taxon>Aneurinibacillus</taxon>
    </lineage>
</organism>
<evidence type="ECO:0000313" key="5">
    <source>
        <dbReference type="Proteomes" id="UP000321157"/>
    </source>
</evidence>
<evidence type="ECO:0000256" key="2">
    <source>
        <dbReference type="ARBA" id="ARBA00023002"/>
    </source>
</evidence>
<dbReference type="Proteomes" id="UP000321157">
    <property type="component" value="Unassembled WGS sequence"/>
</dbReference>
<proteinExistence type="inferred from homology"/>
<dbReference type="GO" id="GO:0005829">
    <property type="term" value="C:cytosol"/>
    <property type="evidence" value="ECO:0007669"/>
    <property type="project" value="TreeGrafter"/>
</dbReference>
<dbReference type="AlphaFoldDB" id="A0A511VD61"/>
<accession>A0A511VD61</accession>
<keyword evidence="5" id="KW-1185">Reference proteome</keyword>
<gene>
    <name evidence="4" type="primary">ycaK</name>
    <name evidence="4" type="ORF">ADA01nite_42860</name>
</gene>
<evidence type="ECO:0000313" key="4">
    <source>
        <dbReference type="EMBL" id="GEN36826.1"/>
    </source>
</evidence>
<comment type="caution">
    <text evidence="4">The sequence shown here is derived from an EMBL/GenBank/DDBJ whole genome shotgun (WGS) entry which is preliminary data.</text>
</comment>
<dbReference type="InterPro" id="IPR051545">
    <property type="entry name" value="NAD(P)H_dehydrogenase_qn"/>
</dbReference>
<feature type="domain" description="Flavodoxin-like fold" evidence="3">
    <location>
        <begin position="1"/>
        <end position="178"/>
    </location>
</feature>
<evidence type="ECO:0000256" key="1">
    <source>
        <dbReference type="ARBA" id="ARBA00006252"/>
    </source>
</evidence>
<dbReference type="InterPro" id="IPR029039">
    <property type="entry name" value="Flavoprotein-like_sf"/>
</dbReference>
<keyword evidence="2" id="KW-0560">Oxidoreductase</keyword>
<sequence>MKVLTIIAHPRKSSLTFAVANRFVEGLKDANHEVELLDLYREGFNPVLFEQDEPDWDDPNKEYSSLVHKEMERMKRNDALAFIFPVWWYSMPAIMKGYIDRVWNYGFAYGNSKLPHQKVLWIGLAGETEQQFQKRNFDKMLEQYLNVGLAQFTGIADSKVALLYDSLGEEGGEDHFEKLLIHAYNLGLHYTESKDNTSN</sequence>
<dbReference type="SUPFAM" id="SSF52218">
    <property type="entry name" value="Flavoproteins"/>
    <property type="match status" value="1"/>
</dbReference>
<dbReference type="PANTHER" id="PTHR10204:SF34">
    <property type="entry name" value="NAD(P)H DEHYDROGENASE [QUINONE] 1 ISOFORM 1"/>
    <property type="match status" value="1"/>
</dbReference>
<dbReference type="InterPro" id="IPR003680">
    <property type="entry name" value="Flavodoxin_fold"/>
</dbReference>
<dbReference type="GO" id="GO:0003955">
    <property type="term" value="F:NAD(P)H dehydrogenase (quinone) activity"/>
    <property type="evidence" value="ECO:0007669"/>
    <property type="project" value="TreeGrafter"/>
</dbReference>
<evidence type="ECO:0000259" key="3">
    <source>
        <dbReference type="Pfam" id="PF02525"/>
    </source>
</evidence>
<protein>
    <submittedName>
        <fullName evidence="4">NAD(P)H-dependent oxidoreductase</fullName>
    </submittedName>
</protein>
<name>A0A511VD61_9BACL</name>
<dbReference type="RefSeq" id="WP_146812452.1">
    <property type="nucleotide sequence ID" value="NZ_BJXX01000240.1"/>
</dbReference>
<dbReference type="PANTHER" id="PTHR10204">
    <property type="entry name" value="NAD P H OXIDOREDUCTASE-RELATED"/>
    <property type="match status" value="1"/>
</dbReference>
<comment type="similarity">
    <text evidence="1">Belongs to the NAD(P)H dehydrogenase (quinone) family.</text>
</comment>